<reference evidence="1 2" key="1">
    <citation type="journal article" date="2015" name="Genome Announc.">
        <title>Complete Genome Sequence of Cupriavidus basilensis 4G11, Isolated from the Oak Ridge Field Research Center Site.</title>
        <authorList>
            <person name="Ray J."/>
            <person name="Waters R.J."/>
            <person name="Skerker J.M."/>
            <person name="Kuehl J.V."/>
            <person name="Price M.N."/>
            <person name="Huang J."/>
            <person name="Chakraborty R."/>
            <person name="Arkin A.P."/>
            <person name="Deutschbauer A."/>
        </authorList>
    </citation>
    <scope>NUCLEOTIDE SEQUENCE [LARGE SCALE GENOMIC DNA]</scope>
    <source>
        <strain evidence="1">4G11</strain>
    </source>
</reference>
<proteinExistence type="predicted"/>
<accession>A0A0C4YNG9</accession>
<organism evidence="1 2">
    <name type="scientific">Cupriavidus basilensis</name>
    <dbReference type="NCBI Taxonomy" id="68895"/>
    <lineage>
        <taxon>Bacteria</taxon>
        <taxon>Pseudomonadati</taxon>
        <taxon>Pseudomonadota</taxon>
        <taxon>Betaproteobacteria</taxon>
        <taxon>Burkholderiales</taxon>
        <taxon>Burkholderiaceae</taxon>
        <taxon>Cupriavidus</taxon>
    </lineage>
</organism>
<protein>
    <submittedName>
        <fullName evidence="1">Uncharacterized protein</fullName>
    </submittedName>
</protein>
<evidence type="ECO:0000313" key="2">
    <source>
        <dbReference type="Proteomes" id="UP000031843"/>
    </source>
</evidence>
<evidence type="ECO:0000313" key="1">
    <source>
        <dbReference type="EMBL" id="AJG24578.1"/>
    </source>
</evidence>
<dbReference type="STRING" id="68895.RR42_s2997"/>
<dbReference type="KEGG" id="cbw:RR42_s2997"/>
<sequence>MLFAPPAKSRAARFFNGAIHMRQAPPSANRSTRFSCSRHPCRKPFQLAPGMYGPDTVHACACAGALPCL</sequence>
<dbReference type="Proteomes" id="UP000031843">
    <property type="component" value="Chromosome secondary"/>
</dbReference>
<dbReference type="AlphaFoldDB" id="A0A0C4YNG9"/>
<keyword evidence="2" id="KW-1185">Reference proteome</keyword>
<gene>
    <name evidence="1" type="ORF">RR42_s2997</name>
</gene>
<name>A0A0C4YNG9_9BURK</name>
<dbReference type="EMBL" id="CP010537">
    <property type="protein sequence ID" value="AJG24578.1"/>
    <property type="molecule type" value="Genomic_DNA"/>
</dbReference>